<evidence type="ECO:0000256" key="2">
    <source>
        <dbReference type="SAM" id="Phobius"/>
    </source>
</evidence>
<dbReference type="EMBL" id="JFBT01000001">
    <property type="protein sequence ID" value="EXG80548.1"/>
    <property type="molecule type" value="Genomic_DNA"/>
</dbReference>
<feature type="transmembrane region" description="Helical" evidence="2">
    <location>
        <begin position="40"/>
        <end position="58"/>
    </location>
</feature>
<evidence type="ECO:0000313" key="4">
    <source>
        <dbReference type="Proteomes" id="UP000021053"/>
    </source>
</evidence>
<feature type="region of interest" description="Disordered" evidence="1">
    <location>
        <begin position="162"/>
        <end position="189"/>
    </location>
</feature>
<protein>
    <submittedName>
        <fullName evidence="3">Uncharacterized protein</fullName>
    </submittedName>
</protein>
<keyword evidence="2" id="KW-0812">Transmembrane</keyword>
<dbReference type="AlphaFoldDB" id="A0A010YZ99"/>
<feature type="transmembrane region" description="Helical" evidence="2">
    <location>
        <begin position="65"/>
        <end position="86"/>
    </location>
</feature>
<feature type="transmembrane region" description="Helical" evidence="2">
    <location>
        <begin position="16"/>
        <end position="34"/>
    </location>
</feature>
<dbReference type="HOGENOM" id="CLU_075566_1_1_11"/>
<accession>A0A010YZ99</accession>
<organism evidence="3 4">
    <name type="scientific">Cryptosporangium arvum DSM 44712</name>
    <dbReference type="NCBI Taxonomy" id="927661"/>
    <lineage>
        <taxon>Bacteria</taxon>
        <taxon>Bacillati</taxon>
        <taxon>Actinomycetota</taxon>
        <taxon>Actinomycetes</taxon>
        <taxon>Cryptosporangiales</taxon>
        <taxon>Cryptosporangiaceae</taxon>
        <taxon>Cryptosporangium</taxon>
    </lineage>
</organism>
<keyword evidence="4" id="KW-1185">Reference proteome</keyword>
<dbReference type="Proteomes" id="UP000021053">
    <property type="component" value="Unassembled WGS sequence"/>
</dbReference>
<evidence type="ECO:0000256" key="1">
    <source>
        <dbReference type="SAM" id="MobiDB-lite"/>
    </source>
</evidence>
<gene>
    <name evidence="3" type="ORF">CryarDRAFT_1628</name>
</gene>
<proteinExistence type="predicted"/>
<name>A0A010YZ99_9ACTN</name>
<keyword evidence="2" id="KW-1133">Transmembrane helix</keyword>
<feature type="transmembrane region" description="Helical" evidence="2">
    <location>
        <begin position="98"/>
        <end position="118"/>
    </location>
</feature>
<comment type="caution">
    <text evidence="3">The sequence shown here is derived from an EMBL/GenBank/DDBJ whole genome shotgun (WGS) entry which is preliminary data.</text>
</comment>
<sequence>MISGMTGPGLLREARALVFVLVCLSLSVALHSWAHGEVPPLLAVLAGGGLVLSVALPLTGRQRGLPTIAAALAVTQLGLHLVFSMMPTQHVMVPAHGPGTMIAGHVVAGGLAALWLHAGEVAVWRLVRRLAQRLPALGVLFALAALRIPAPAPRRFRPRTAELAAPPPEPTWLRSATRRGPPALLLAPR</sequence>
<reference evidence="3 4" key="1">
    <citation type="submission" date="2013-07" db="EMBL/GenBank/DDBJ databases">
        <authorList>
            <consortium name="DOE Joint Genome Institute"/>
            <person name="Eisen J."/>
            <person name="Huntemann M."/>
            <person name="Han J."/>
            <person name="Chen A."/>
            <person name="Kyrpides N."/>
            <person name="Mavromatis K."/>
            <person name="Markowitz V."/>
            <person name="Palaniappan K."/>
            <person name="Ivanova N."/>
            <person name="Schaumberg A."/>
            <person name="Pati A."/>
            <person name="Liolios K."/>
            <person name="Nordberg H.P."/>
            <person name="Cantor M.N."/>
            <person name="Hua S.X."/>
            <person name="Woyke T."/>
        </authorList>
    </citation>
    <scope>NUCLEOTIDE SEQUENCE [LARGE SCALE GENOMIC DNA]</scope>
    <source>
        <strain evidence="3 4">DSM 44712</strain>
    </source>
</reference>
<keyword evidence="2" id="KW-0472">Membrane</keyword>
<evidence type="ECO:0000313" key="3">
    <source>
        <dbReference type="EMBL" id="EXG80548.1"/>
    </source>
</evidence>